<evidence type="ECO:0000256" key="10">
    <source>
        <dbReference type="ARBA" id="ARBA00023235"/>
    </source>
</evidence>
<dbReference type="NCBIfam" id="TIGR00595">
    <property type="entry name" value="priA"/>
    <property type="match status" value="1"/>
</dbReference>
<evidence type="ECO:0000256" key="8">
    <source>
        <dbReference type="ARBA" id="ARBA00022840"/>
    </source>
</evidence>
<dbReference type="STRING" id="1850254.LPB137_06350"/>
<feature type="domain" description="Helicase C-terminal" evidence="14">
    <location>
        <begin position="372"/>
        <end position="535"/>
    </location>
</feature>
<dbReference type="GO" id="GO:0043138">
    <property type="term" value="F:3'-5' DNA helicase activity"/>
    <property type="evidence" value="ECO:0007669"/>
    <property type="project" value="UniProtKB-EC"/>
</dbReference>
<dbReference type="EC" id="5.6.2.4" evidence="12"/>
<feature type="binding site" evidence="12">
    <location>
        <position position="346"/>
    </location>
    <ligand>
        <name>Zn(2+)</name>
        <dbReference type="ChEBI" id="CHEBI:29105"/>
        <label>2</label>
    </ligand>
</feature>
<keyword evidence="8 12" id="KW-0067">ATP-binding</keyword>
<keyword evidence="1 12" id="KW-0639">Primosome</keyword>
<reference evidence="15 16" key="1">
    <citation type="submission" date="2017-01" db="EMBL/GenBank/DDBJ databases">
        <title>Genome sequencing of Arcobacter sp. LPB0137.</title>
        <authorList>
            <person name="Lee G.-W."/>
            <person name="Yi H."/>
        </authorList>
    </citation>
    <scope>NUCLEOTIDE SEQUENCE [LARGE SCALE GENOMIC DNA]</scope>
    <source>
        <strain evidence="15 16">LPB0137</strain>
    </source>
</reference>
<dbReference type="InterPro" id="IPR011545">
    <property type="entry name" value="DEAD/DEAH_box_helicase_dom"/>
</dbReference>
<dbReference type="GO" id="GO:0006302">
    <property type="term" value="P:double-strand break repair"/>
    <property type="evidence" value="ECO:0007669"/>
    <property type="project" value="InterPro"/>
</dbReference>
<comment type="catalytic activity">
    <reaction evidence="12">
        <text>Couples ATP hydrolysis with the unwinding of duplex DNA by translocating in the 3'-5' direction.</text>
        <dbReference type="EC" id="5.6.2.4"/>
    </reaction>
</comment>
<keyword evidence="10 12" id="KW-0413">Isomerase</keyword>
<feature type="binding site" evidence="12">
    <location>
        <position position="380"/>
    </location>
    <ligand>
        <name>Zn(2+)</name>
        <dbReference type="ChEBI" id="CHEBI:29105"/>
        <label>1</label>
    </ligand>
</feature>
<dbReference type="GO" id="GO:0005524">
    <property type="term" value="F:ATP binding"/>
    <property type="evidence" value="ECO:0007669"/>
    <property type="project" value="UniProtKB-UniRule"/>
</dbReference>
<evidence type="ECO:0000256" key="11">
    <source>
        <dbReference type="ARBA" id="ARBA00048988"/>
    </source>
</evidence>
<evidence type="ECO:0000256" key="9">
    <source>
        <dbReference type="ARBA" id="ARBA00023125"/>
    </source>
</evidence>
<keyword evidence="4 12" id="KW-0547">Nucleotide-binding</keyword>
<name>A0A1P8KLP6_9BACT</name>
<evidence type="ECO:0000256" key="5">
    <source>
        <dbReference type="ARBA" id="ARBA00022801"/>
    </source>
</evidence>
<keyword evidence="2 12" id="KW-0235">DNA replication</keyword>
<dbReference type="Pfam" id="PF18074">
    <property type="entry name" value="PriA_C"/>
    <property type="match status" value="1"/>
</dbReference>
<dbReference type="InterPro" id="IPR041236">
    <property type="entry name" value="PriA_C"/>
</dbReference>
<dbReference type="InterPro" id="IPR027417">
    <property type="entry name" value="P-loop_NTPase"/>
</dbReference>
<comment type="subunit">
    <text evidence="12">Component of the replication restart primosome.</text>
</comment>
<evidence type="ECO:0000256" key="3">
    <source>
        <dbReference type="ARBA" id="ARBA00022723"/>
    </source>
</evidence>
<keyword evidence="7 12" id="KW-0862">Zinc</keyword>
<evidence type="ECO:0000313" key="16">
    <source>
        <dbReference type="Proteomes" id="UP000186074"/>
    </source>
</evidence>
<comment type="catalytic activity">
    <reaction evidence="11 12">
        <text>ATP + H2O = ADP + phosphate + H(+)</text>
        <dbReference type="Rhea" id="RHEA:13065"/>
        <dbReference type="ChEBI" id="CHEBI:15377"/>
        <dbReference type="ChEBI" id="CHEBI:15378"/>
        <dbReference type="ChEBI" id="CHEBI:30616"/>
        <dbReference type="ChEBI" id="CHEBI:43474"/>
        <dbReference type="ChEBI" id="CHEBI:456216"/>
        <dbReference type="EC" id="5.6.2.4"/>
    </reaction>
</comment>
<evidence type="ECO:0000256" key="7">
    <source>
        <dbReference type="ARBA" id="ARBA00022833"/>
    </source>
</evidence>
<dbReference type="PROSITE" id="PS51194">
    <property type="entry name" value="HELICASE_CTER"/>
    <property type="match status" value="1"/>
</dbReference>
<feature type="binding site" evidence="12">
    <location>
        <position position="367"/>
    </location>
    <ligand>
        <name>Zn(2+)</name>
        <dbReference type="ChEBI" id="CHEBI:29105"/>
        <label>2</label>
    </ligand>
</feature>
<keyword evidence="5 12" id="KW-0378">Hydrolase</keyword>
<dbReference type="FunFam" id="3.40.50.300:FF:000489">
    <property type="entry name" value="Primosome assembly protein PriA"/>
    <property type="match status" value="1"/>
</dbReference>
<dbReference type="NCBIfam" id="NF004069">
    <property type="entry name" value="PRK05580.2-1"/>
    <property type="match status" value="1"/>
</dbReference>
<dbReference type="GO" id="GO:0006310">
    <property type="term" value="P:DNA recombination"/>
    <property type="evidence" value="ECO:0007669"/>
    <property type="project" value="InterPro"/>
</dbReference>
<dbReference type="InterPro" id="IPR042115">
    <property type="entry name" value="PriA_3primeBD_sf"/>
</dbReference>
<dbReference type="SUPFAM" id="SSF52540">
    <property type="entry name" value="P-loop containing nucleoside triphosphate hydrolases"/>
    <property type="match status" value="1"/>
</dbReference>
<feature type="binding site" evidence="12">
    <location>
        <position position="340"/>
    </location>
    <ligand>
        <name>Zn(2+)</name>
        <dbReference type="ChEBI" id="CHEBI:29105"/>
        <label>1</label>
    </ligand>
</feature>
<dbReference type="GO" id="GO:1990077">
    <property type="term" value="C:primosome complex"/>
    <property type="evidence" value="ECO:0007669"/>
    <property type="project" value="UniProtKB-UniRule"/>
</dbReference>
<dbReference type="RefSeq" id="WP_076085918.1">
    <property type="nucleotide sequence ID" value="NZ_CP019070.1"/>
</dbReference>
<dbReference type="InterPro" id="IPR041222">
    <property type="entry name" value="PriA_3primeBD"/>
</dbReference>
<feature type="domain" description="Helicase ATP-binding" evidence="13">
    <location>
        <begin position="123"/>
        <end position="289"/>
    </location>
</feature>
<dbReference type="KEGG" id="alp:LPB137_06350"/>
<dbReference type="InterPro" id="IPR040498">
    <property type="entry name" value="PriA_CRR"/>
</dbReference>
<evidence type="ECO:0000256" key="2">
    <source>
        <dbReference type="ARBA" id="ARBA00022705"/>
    </source>
</evidence>
<dbReference type="Proteomes" id="UP000186074">
    <property type="component" value="Chromosome"/>
</dbReference>
<dbReference type="Gene3D" id="3.40.50.300">
    <property type="entry name" value="P-loop containing nucleotide triphosphate hydrolases"/>
    <property type="match status" value="2"/>
</dbReference>
<comment type="cofactor">
    <cofactor evidence="12">
        <name>Zn(2+)</name>
        <dbReference type="ChEBI" id="CHEBI:29105"/>
    </cofactor>
    <text evidence="12">Binds 2 zinc ions per subunit.</text>
</comment>
<dbReference type="PANTHER" id="PTHR30580">
    <property type="entry name" value="PRIMOSOMAL PROTEIN N"/>
    <property type="match status" value="1"/>
</dbReference>
<dbReference type="GO" id="GO:0016887">
    <property type="term" value="F:ATP hydrolysis activity"/>
    <property type="evidence" value="ECO:0007669"/>
    <property type="project" value="RHEA"/>
</dbReference>
<keyword evidence="9 12" id="KW-0238">DNA-binding</keyword>
<feature type="binding site" evidence="12">
    <location>
        <position position="349"/>
    </location>
    <ligand>
        <name>Zn(2+)</name>
        <dbReference type="ChEBI" id="CHEBI:29105"/>
        <label>2</label>
    </ligand>
</feature>
<dbReference type="Pfam" id="PF18319">
    <property type="entry name" value="Zn_ribbon_PriA"/>
    <property type="match status" value="1"/>
</dbReference>
<dbReference type="GO" id="GO:0006270">
    <property type="term" value="P:DNA replication initiation"/>
    <property type="evidence" value="ECO:0007669"/>
    <property type="project" value="TreeGrafter"/>
</dbReference>
<dbReference type="AlphaFoldDB" id="A0A1P8KLP6"/>
<gene>
    <name evidence="12" type="primary">priA</name>
    <name evidence="15" type="ORF">LPB137_06350</name>
</gene>
<proteinExistence type="inferred from homology"/>
<protein>
    <recommendedName>
        <fullName evidence="12">Replication restart protein PriA</fullName>
    </recommendedName>
    <alternativeName>
        <fullName evidence="12">ATP-dependent DNA helicase PriA</fullName>
        <ecNumber evidence="12">5.6.2.4</ecNumber>
    </alternativeName>
    <alternativeName>
        <fullName evidence="12">DNA 3'-5' helicase PriA</fullName>
    </alternativeName>
</protein>
<accession>A0A1P8KLP6</accession>
<feature type="binding site" evidence="12">
    <location>
        <position position="337"/>
    </location>
    <ligand>
        <name>Zn(2+)</name>
        <dbReference type="ChEBI" id="CHEBI:29105"/>
        <label>1</label>
    </ligand>
</feature>
<organism evidence="15 16">
    <name type="scientific">Poseidonibacter parvus</name>
    <dbReference type="NCBI Taxonomy" id="1850254"/>
    <lineage>
        <taxon>Bacteria</taxon>
        <taxon>Pseudomonadati</taxon>
        <taxon>Campylobacterota</taxon>
        <taxon>Epsilonproteobacteria</taxon>
        <taxon>Campylobacterales</taxon>
        <taxon>Arcobacteraceae</taxon>
        <taxon>Poseidonibacter</taxon>
    </lineage>
</organism>
<dbReference type="InterPro" id="IPR005259">
    <property type="entry name" value="PriA"/>
</dbReference>
<keyword evidence="16" id="KW-1185">Reference proteome</keyword>
<feature type="binding site" evidence="12">
    <location>
        <position position="364"/>
    </location>
    <ligand>
        <name>Zn(2+)</name>
        <dbReference type="ChEBI" id="CHEBI:29105"/>
        <label>2</label>
    </ligand>
</feature>
<dbReference type="GO" id="GO:0008270">
    <property type="term" value="F:zinc ion binding"/>
    <property type="evidence" value="ECO:0007669"/>
    <property type="project" value="UniProtKB-UniRule"/>
</dbReference>
<evidence type="ECO:0000259" key="13">
    <source>
        <dbReference type="PROSITE" id="PS51192"/>
    </source>
</evidence>
<dbReference type="Pfam" id="PF00270">
    <property type="entry name" value="DEAD"/>
    <property type="match status" value="1"/>
</dbReference>
<dbReference type="Pfam" id="PF00271">
    <property type="entry name" value="Helicase_C"/>
    <property type="match status" value="1"/>
</dbReference>
<comment type="similarity">
    <text evidence="12">Belongs to the helicase family. PriA subfamily.</text>
</comment>
<keyword evidence="6 12" id="KW-0347">Helicase</keyword>
<dbReference type="GO" id="GO:0003677">
    <property type="term" value="F:DNA binding"/>
    <property type="evidence" value="ECO:0007669"/>
    <property type="project" value="UniProtKB-UniRule"/>
</dbReference>
<comment type="function">
    <text evidence="12">Initiates the restart of stalled replication forks, which reloads the replicative helicase on sites other than the origin of replication. Recognizes and binds to abandoned replication forks and remodels them to uncover a helicase loading site. Promotes assembly of the primosome at these replication forks.</text>
</comment>
<dbReference type="Gene3D" id="3.40.1440.60">
    <property type="entry name" value="PriA, 3(prime) DNA-binding domain"/>
    <property type="match status" value="1"/>
</dbReference>
<dbReference type="PANTHER" id="PTHR30580:SF0">
    <property type="entry name" value="PRIMOSOMAL PROTEIN N"/>
    <property type="match status" value="1"/>
</dbReference>
<dbReference type="InterPro" id="IPR001650">
    <property type="entry name" value="Helicase_C-like"/>
</dbReference>
<evidence type="ECO:0000259" key="14">
    <source>
        <dbReference type="PROSITE" id="PS51194"/>
    </source>
</evidence>
<dbReference type="HAMAP" id="MF_00983">
    <property type="entry name" value="PriA"/>
    <property type="match status" value="1"/>
</dbReference>
<dbReference type="OrthoDB" id="9759544at2"/>
<keyword evidence="3 12" id="KW-0479">Metal-binding</keyword>
<dbReference type="PROSITE" id="PS51192">
    <property type="entry name" value="HELICASE_ATP_BIND_1"/>
    <property type="match status" value="1"/>
</dbReference>
<dbReference type="SMART" id="SM00487">
    <property type="entry name" value="DEXDc"/>
    <property type="match status" value="1"/>
</dbReference>
<dbReference type="SMART" id="SM00490">
    <property type="entry name" value="HELICc"/>
    <property type="match status" value="1"/>
</dbReference>
<dbReference type="Pfam" id="PF17764">
    <property type="entry name" value="PriA_3primeBD"/>
    <property type="match status" value="1"/>
</dbReference>
<evidence type="ECO:0000256" key="1">
    <source>
        <dbReference type="ARBA" id="ARBA00022515"/>
    </source>
</evidence>
<evidence type="ECO:0000313" key="15">
    <source>
        <dbReference type="EMBL" id="APW65493.1"/>
    </source>
</evidence>
<feature type="binding site" evidence="12">
    <location>
        <position position="377"/>
    </location>
    <ligand>
        <name>Zn(2+)</name>
        <dbReference type="ChEBI" id="CHEBI:29105"/>
        <label>1</label>
    </ligand>
</feature>
<sequence length="615" mass="70402">MFYYEVSLLKSPLNPLTYQSEEELQVGRKVAVKIRNRKTLSDGVIIKVVEKPEFKCVDIEEITNEYYDSKMLEISHFVSQYYVCSLGEALSVYAPFNNEIKDKEEELTFDCQISLSTQQSKAYDFLNEKKQALLFANTGSGKTEIYIKIIEKHLNENKQAILLMPEISLTPQMQKRLEKVFDKSVAIWHSKITKKKKTEILQGLQEGSIKLIAGARSALFLPYSNLGVIVVDEEHDESYKSDSKPRFHTKDLSIYMAKKFDIQLVLGSATVSTSSFHKIPFFRLTQTYHDTSKKYSFDDSDDSLSVSVLNQISKTLESKNQVIIFLPTRANFKYQICTSCGKSVECPYCSVSMSLHKNDLALKCHYCGYAQQIPQVCPSCNTGIIHNLRVGTAQIEEELNEIFKDKVIKRFDRDKVKTNTQLKTILNEFNKGDIDILVGTQMLSKGHDYHNVKLAVVLGIDSLLNMNSYKARERALSLLIQISGRSGRKGEGEVIIQTKNEEFFDFYLNESNYEEFLETELEFREGLYPPYLKMAKVIFAHTNGLKVKDELDFYVKKLKENKDIEVVGFGQSPIFKMANKFRYEIILRSSNVKALLTSLHSITSPMASIDMDTIY</sequence>
<dbReference type="EMBL" id="CP019070">
    <property type="protein sequence ID" value="APW65493.1"/>
    <property type="molecule type" value="Genomic_DNA"/>
</dbReference>
<dbReference type="GO" id="GO:0006269">
    <property type="term" value="P:DNA replication, synthesis of primer"/>
    <property type="evidence" value="ECO:0007669"/>
    <property type="project" value="UniProtKB-KW"/>
</dbReference>
<evidence type="ECO:0000256" key="6">
    <source>
        <dbReference type="ARBA" id="ARBA00022806"/>
    </source>
</evidence>
<dbReference type="InterPro" id="IPR014001">
    <property type="entry name" value="Helicase_ATP-bd"/>
</dbReference>
<evidence type="ECO:0000256" key="4">
    <source>
        <dbReference type="ARBA" id="ARBA00022741"/>
    </source>
</evidence>
<evidence type="ECO:0000256" key="12">
    <source>
        <dbReference type="HAMAP-Rule" id="MF_00983"/>
    </source>
</evidence>